<sequence>MNMKITYFVLVLTLLFITIKELTAARIPQNSQRDVNPLLKRGDDKKKCYDYVVATAEFDDDNGVTGLVTLSQDDQCDKTFVDGLFSRGFDNPDKNCYGLILEDCDGNVAYNLTEELCFDGHGGTKPFQDYIHFDLFEFLYGKGGKRKRQAGPTLAVTNGAQPITSTTVTPKAPAS</sequence>
<dbReference type="OrthoDB" id="2401648at2759"/>
<dbReference type="AlphaFoldDB" id="A0A9N9A6T9"/>
<protein>
    <submittedName>
        <fullName evidence="2">1905_t:CDS:1</fullName>
    </submittedName>
</protein>
<keyword evidence="3" id="KW-1185">Reference proteome</keyword>
<proteinExistence type="predicted"/>
<reference evidence="2" key="1">
    <citation type="submission" date="2021-06" db="EMBL/GenBank/DDBJ databases">
        <authorList>
            <person name="Kallberg Y."/>
            <person name="Tangrot J."/>
            <person name="Rosling A."/>
        </authorList>
    </citation>
    <scope>NUCLEOTIDE SEQUENCE</scope>
    <source>
        <strain evidence="2">MA453B</strain>
    </source>
</reference>
<evidence type="ECO:0000313" key="3">
    <source>
        <dbReference type="Proteomes" id="UP000789405"/>
    </source>
</evidence>
<keyword evidence="1" id="KW-0732">Signal</keyword>
<comment type="caution">
    <text evidence="2">The sequence shown here is derived from an EMBL/GenBank/DDBJ whole genome shotgun (WGS) entry which is preliminary data.</text>
</comment>
<accession>A0A9N9A6T9</accession>
<name>A0A9N9A6T9_9GLOM</name>
<dbReference type="EMBL" id="CAJVPY010001384">
    <property type="protein sequence ID" value="CAG8519663.1"/>
    <property type="molecule type" value="Genomic_DNA"/>
</dbReference>
<evidence type="ECO:0000313" key="2">
    <source>
        <dbReference type="EMBL" id="CAG8519663.1"/>
    </source>
</evidence>
<gene>
    <name evidence="2" type="ORF">DERYTH_LOCUS3805</name>
</gene>
<dbReference type="Proteomes" id="UP000789405">
    <property type="component" value="Unassembled WGS sequence"/>
</dbReference>
<organism evidence="2 3">
    <name type="scientific">Dentiscutata erythropus</name>
    <dbReference type="NCBI Taxonomy" id="1348616"/>
    <lineage>
        <taxon>Eukaryota</taxon>
        <taxon>Fungi</taxon>
        <taxon>Fungi incertae sedis</taxon>
        <taxon>Mucoromycota</taxon>
        <taxon>Glomeromycotina</taxon>
        <taxon>Glomeromycetes</taxon>
        <taxon>Diversisporales</taxon>
        <taxon>Gigasporaceae</taxon>
        <taxon>Dentiscutata</taxon>
    </lineage>
</organism>
<feature type="chain" id="PRO_5040213524" evidence="1">
    <location>
        <begin position="25"/>
        <end position="175"/>
    </location>
</feature>
<evidence type="ECO:0000256" key="1">
    <source>
        <dbReference type="SAM" id="SignalP"/>
    </source>
</evidence>
<feature type="signal peptide" evidence="1">
    <location>
        <begin position="1"/>
        <end position="24"/>
    </location>
</feature>